<feature type="region of interest" description="Disordered" evidence="4">
    <location>
        <begin position="187"/>
        <end position="240"/>
    </location>
</feature>
<feature type="domain" description="Anaphylatoxin-like" evidence="6">
    <location>
        <begin position="718"/>
        <end position="759"/>
    </location>
</feature>
<dbReference type="InterPro" id="IPR000020">
    <property type="entry name" value="Anaphylatoxin/fibulin"/>
</dbReference>
<keyword evidence="3" id="KW-1015">Disulfide bond</keyword>
<evidence type="ECO:0000256" key="1">
    <source>
        <dbReference type="ARBA" id="ARBA00004613"/>
    </source>
</evidence>
<feature type="compositionally biased region" description="Polar residues" evidence="4">
    <location>
        <begin position="200"/>
        <end position="209"/>
    </location>
</feature>
<dbReference type="EMBL" id="OV696703">
    <property type="protein sequence ID" value="CAH1251145.1"/>
    <property type="molecule type" value="Genomic_DNA"/>
</dbReference>
<dbReference type="Gene3D" id="2.60.40.4060">
    <property type="entry name" value="Reeler domain"/>
    <property type="match status" value="1"/>
</dbReference>
<feature type="domain" description="Reelin" evidence="7">
    <location>
        <begin position="25"/>
        <end position="192"/>
    </location>
</feature>
<dbReference type="PROSITE" id="PS01178">
    <property type="entry name" value="ANAPHYLATOXIN_2"/>
    <property type="match status" value="1"/>
</dbReference>
<keyword evidence="2" id="KW-0964">Secreted</keyword>
<evidence type="ECO:0000256" key="5">
    <source>
        <dbReference type="SAM" id="SignalP"/>
    </source>
</evidence>
<proteinExistence type="predicted"/>
<name>A0A8J9ZCZ4_BRALA</name>
<dbReference type="Gene3D" id="1.10.246.10">
    <property type="match status" value="2"/>
</dbReference>
<feature type="compositionally biased region" description="Acidic residues" evidence="4">
    <location>
        <begin position="653"/>
        <end position="673"/>
    </location>
</feature>
<gene>
    <name evidence="8" type="primary">Hypp9007</name>
    <name evidence="8" type="ORF">BLAG_LOCUS11623</name>
</gene>
<feature type="signal peptide" evidence="5">
    <location>
        <begin position="1"/>
        <end position="21"/>
    </location>
</feature>
<accession>A0A8J9ZCZ4</accession>
<evidence type="ECO:0000259" key="6">
    <source>
        <dbReference type="PROSITE" id="PS01178"/>
    </source>
</evidence>
<dbReference type="GO" id="GO:0005576">
    <property type="term" value="C:extracellular region"/>
    <property type="evidence" value="ECO:0007669"/>
    <property type="project" value="UniProtKB-SubCell"/>
</dbReference>
<evidence type="ECO:0000256" key="2">
    <source>
        <dbReference type="ARBA" id="ARBA00022525"/>
    </source>
</evidence>
<dbReference type="OrthoDB" id="6161498at2759"/>
<dbReference type="InterPro" id="IPR042307">
    <property type="entry name" value="Reeler_sf"/>
</dbReference>
<dbReference type="InterPro" id="IPR002861">
    <property type="entry name" value="Reeler_dom"/>
</dbReference>
<protein>
    <submittedName>
        <fullName evidence="8">Hypp9007 protein</fullName>
    </submittedName>
</protein>
<reference evidence="8" key="1">
    <citation type="submission" date="2022-01" db="EMBL/GenBank/DDBJ databases">
        <authorList>
            <person name="Braso-Vives M."/>
        </authorList>
    </citation>
    <scope>NUCLEOTIDE SEQUENCE</scope>
</reference>
<organism evidence="8 9">
    <name type="scientific">Branchiostoma lanceolatum</name>
    <name type="common">Common lancelet</name>
    <name type="synonym">Amphioxus lanceolatum</name>
    <dbReference type="NCBI Taxonomy" id="7740"/>
    <lineage>
        <taxon>Eukaryota</taxon>
        <taxon>Metazoa</taxon>
        <taxon>Chordata</taxon>
        <taxon>Cephalochordata</taxon>
        <taxon>Leptocardii</taxon>
        <taxon>Amphioxiformes</taxon>
        <taxon>Branchiostomatidae</taxon>
        <taxon>Branchiostoma</taxon>
    </lineage>
</organism>
<feature type="region of interest" description="Disordered" evidence="4">
    <location>
        <begin position="648"/>
        <end position="675"/>
    </location>
</feature>
<feature type="compositionally biased region" description="Pro residues" evidence="4">
    <location>
        <begin position="211"/>
        <end position="223"/>
    </location>
</feature>
<evidence type="ECO:0000256" key="3">
    <source>
        <dbReference type="ARBA" id="ARBA00023157"/>
    </source>
</evidence>
<dbReference type="AlphaFoldDB" id="A0A8J9ZCZ4"/>
<dbReference type="CDD" id="cd08544">
    <property type="entry name" value="Reeler"/>
    <property type="match status" value="1"/>
</dbReference>
<dbReference type="Pfam" id="PF02014">
    <property type="entry name" value="Reeler"/>
    <property type="match status" value="1"/>
</dbReference>
<feature type="chain" id="PRO_5035436372" evidence="5">
    <location>
        <begin position="22"/>
        <end position="773"/>
    </location>
</feature>
<evidence type="ECO:0000259" key="7">
    <source>
        <dbReference type="PROSITE" id="PS51019"/>
    </source>
</evidence>
<dbReference type="Proteomes" id="UP000838412">
    <property type="component" value="Chromosome 18"/>
</dbReference>
<evidence type="ECO:0000313" key="9">
    <source>
        <dbReference type="Proteomes" id="UP000838412"/>
    </source>
</evidence>
<evidence type="ECO:0000256" key="4">
    <source>
        <dbReference type="SAM" id="MobiDB-lite"/>
    </source>
</evidence>
<keyword evidence="5" id="KW-0732">Signal</keyword>
<evidence type="ECO:0000313" key="8">
    <source>
        <dbReference type="EMBL" id="CAH1251145.1"/>
    </source>
</evidence>
<sequence length="773" mass="87840">MDNSPQLAVCLLAIFFTSGLCKVPDRDDTACPDRLPRDLVQGGAEGRPNQLRQESRKPLFELDLFDVVDGFIPNGTYTVALRSNDRKQPFTGFHVSVTSAMATGCSGGVLSSIHMGVKDLKRCNVLENAMQDKKMKIPFRWEAPTCGCVTIRATVWVNNVAYYMEDEAITSGFLTKTICVYEGVEGPAGTAGSKEVFTTEGENVDSSEITMPPPPKQPQPNAKPPKQTHPKFPHEASFPTGWHPLDERVLERHPLAGGRPIRPDASFPDIVMKPSLGLHSGILGHDRKATPSAFAIPNPKCPAEILPRGMDLVAIEEICNATLLQKDPNFWDAVPQRRRRPQESGRGLEWNVRLQNLGRRLSGGGSEEAGSRSQRHILHGANLQHCCQLSDLDRMMCFEFLRRAKMDEVCQQPFPDNDLIVFGIQQPCCQYTDENRYSCFDQIKYGYQRVAHAADYTQELVEYFDKWEAFNALKNTQLQRPHRFTPPEVRHLCWRDRHWMAPEEPVGAARCAPFRNRTDSESVALKKEMIECCEDMESGRVACLGALRRKRLDDYCSREPLPSEPNHPCCQATADERYECFDQEDALFNPEVHQDDYSKKLEVYREHFRVWVNKLFREEPQMTEEDEATSTQAPHTKSRAIAVNSALSSRELAEEDEEVESDAAVEEKEDEEERVPVKTVNKKVLQEQVDDRGGKKKFKKGDISRKIATDKKRLLSKCCRTGRRRSGLSRACASEAQRFVRRFHDDHRISCSTEFIRCCEETRKSDMFELSDM</sequence>
<keyword evidence="9" id="KW-1185">Reference proteome</keyword>
<dbReference type="PROSITE" id="PS51019">
    <property type="entry name" value="REELIN"/>
    <property type="match status" value="1"/>
</dbReference>
<comment type="subcellular location">
    <subcellularLocation>
        <location evidence="1">Secreted</location>
    </subcellularLocation>
</comment>